<dbReference type="PANTHER" id="PTHR46162">
    <property type="entry name" value="TRAF-LIKE FAMILY PROTEIN"/>
    <property type="match status" value="1"/>
</dbReference>
<dbReference type="InterPro" id="IPR002083">
    <property type="entry name" value="MATH/TRAF_dom"/>
</dbReference>
<dbReference type="Pfam" id="PF22486">
    <property type="entry name" value="MATH_2"/>
    <property type="match status" value="3"/>
</dbReference>
<dbReference type="eggNOG" id="KOG1987">
    <property type="taxonomic scope" value="Eukaryota"/>
</dbReference>
<dbReference type="Proteomes" id="UP000030645">
    <property type="component" value="Unassembled WGS sequence"/>
</dbReference>
<dbReference type="CDD" id="cd00121">
    <property type="entry name" value="MATH"/>
    <property type="match status" value="2"/>
</dbReference>
<protein>
    <submittedName>
        <fullName evidence="2">Ubiquitin carboxyl-terminal hydrolase 12</fullName>
    </submittedName>
</protein>
<dbReference type="SMART" id="SM00061">
    <property type="entry name" value="MATH"/>
    <property type="match status" value="1"/>
</dbReference>
<feature type="domain" description="MATH" evidence="1">
    <location>
        <begin position="161"/>
        <end position="287"/>
    </location>
</feature>
<accession>W9RIX7</accession>
<dbReference type="KEGG" id="mnt:21407846"/>
<organism evidence="2 3">
    <name type="scientific">Morus notabilis</name>
    <dbReference type="NCBI Taxonomy" id="981085"/>
    <lineage>
        <taxon>Eukaryota</taxon>
        <taxon>Viridiplantae</taxon>
        <taxon>Streptophyta</taxon>
        <taxon>Embryophyta</taxon>
        <taxon>Tracheophyta</taxon>
        <taxon>Spermatophyta</taxon>
        <taxon>Magnoliopsida</taxon>
        <taxon>eudicotyledons</taxon>
        <taxon>Gunneridae</taxon>
        <taxon>Pentapetalae</taxon>
        <taxon>rosids</taxon>
        <taxon>fabids</taxon>
        <taxon>Rosales</taxon>
        <taxon>Moraceae</taxon>
        <taxon>Moreae</taxon>
        <taxon>Morus</taxon>
    </lineage>
</organism>
<dbReference type="STRING" id="981085.W9RIX7"/>
<dbReference type="InterPro" id="IPR008974">
    <property type="entry name" value="TRAF-like"/>
</dbReference>
<gene>
    <name evidence="2" type="ORF">L484_025137</name>
</gene>
<dbReference type="GO" id="GO:0016787">
    <property type="term" value="F:hydrolase activity"/>
    <property type="evidence" value="ECO:0007669"/>
    <property type="project" value="UniProtKB-KW"/>
</dbReference>
<evidence type="ECO:0000313" key="2">
    <source>
        <dbReference type="EMBL" id="EXB80281.1"/>
    </source>
</evidence>
<keyword evidence="3" id="KW-1185">Reference proteome</keyword>
<feature type="domain" description="MATH" evidence="1">
    <location>
        <begin position="22"/>
        <end position="139"/>
    </location>
</feature>
<dbReference type="AlphaFoldDB" id="W9RIX7"/>
<dbReference type="Gene3D" id="2.60.210.10">
    <property type="entry name" value="Apoptosis, Tumor Necrosis Factor Receptor Associated Protein 2, Chain A"/>
    <property type="match status" value="3"/>
</dbReference>
<dbReference type="PROSITE" id="PS50144">
    <property type="entry name" value="MATH"/>
    <property type="match status" value="2"/>
</dbReference>
<dbReference type="SUPFAM" id="SSF49599">
    <property type="entry name" value="TRAF domain-like"/>
    <property type="match status" value="2"/>
</dbReference>
<evidence type="ECO:0000313" key="3">
    <source>
        <dbReference type="Proteomes" id="UP000030645"/>
    </source>
</evidence>
<reference evidence="3" key="1">
    <citation type="submission" date="2013-01" db="EMBL/GenBank/DDBJ databases">
        <title>Draft Genome Sequence of a Mulberry Tree, Morus notabilis C.K. Schneid.</title>
        <authorList>
            <person name="He N."/>
            <person name="Zhao S."/>
        </authorList>
    </citation>
    <scope>NUCLEOTIDE SEQUENCE</scope>
</reference>
<dbReference type="OrthoDB" id="1883087at2759"/>
<proteinExistence type="predicted"/>
<evidence type="ECO:0000259" key="1">
    <source>
        <dbReference type="PROSITE" id="PS50144"/>
    </source>
</evidence>
<dbReference type="PANTHER" id="PTHR46162:SF2">
    <property type="entry name" value="ANKYRIN REPEAT-CONTAINING PROTEIN-RELATED"/>
    <property type="match status" value="1"/>
</dbReference>
<keyword evidence="2" id="KW-0378">Hydrolase</keyword>
<name>W9RIX7_9ROSA</name>
<sequence>MAATPVFNDPDGVLRSISNVPPAHYTIKLQSFSLLMKNSIDRYASNQFEAGGYKWNLVIYPNGNKSRNNISLSTWQWPKRIPSKPVGKFMPFSDVEGKERRFHRMKLEWGFDQFISLKVLNDSANGFLVDDTCVLGAEVFVCKERSTGKGECLQMIKDPITYKHTFRVDNYSKLGVVCSESEEFNAADLKWKIRLYPKGKGDGLGTHLSLYLALVDSTTLPPGSKIYAEFTLRILNQINTNNYYGKASHWFSTRNEEYGWSRHITSAYFRTTSGYLVKDTSIFEADVTVHGVVKPL</sequence>
<dbReference type="EMBL" id="KE344806">
    <property type="protein sequence ID" value="EXB80281.1"/>
    <property type="molecule type" value="Genomic_DNA"/>
</dbReference>